<accession>A0A1F6D8D1</accession>
<dbReference type="EMBL" id="MFKX01000021">
    <property type="protein sequence ID" value="OGG57580.1"/>
    <property type="molecule type" value="Genomic_DNA"/>
</dbReference>
<organism evidence="1 2">
    <name type="scientific">Candidatus Kaiserbacteria bacterium RIFCSPHIGHO2_01_FULL_55_17</name>
    <dbReference type="NCBI Taxonomy" id="1798484"/>
    <lineage>
        <taxon>Bacteria</taxon>
        <taxon>Candidatus Kaiseribacteriota</taxon>
    </lineage>
</organism>
<name>A0A1F6D8D1_9BACT</name>
<dbReference type="Proteomes" id="UP000177958">
    <property type="component" value="Unassembled WGS sequence"/>
</dbReference>
<evidence type="ECO:0000313" key="1">
    <source>
        <dbReference type="EMBL" id="OGG57580.1"/>
    </source>
</evidence>
<dbReference type="SUPFAM" id="SSF143011">
    <property type="entry name" value="RelE-like"/>
    <property type="match status" value="1"/>
</dbReference>
<proteinExistence type="predicted"/>
<evidence type="ECO:0008006" key="3">
    <source>
        <dbReference type="Google" id="ProtNLM"/>
    </source>
</evidence>
<dbReference type="AlphaFoldDB" id="A0A1F6D8D1"/>
<sequence length="89" mass="10588">MEWTFFFSQQAEKFLAHRHLPDTFAIEPVRRAIQKLMGEVVAVDLRKTSGKWVNCYRVRTGKVRVIFSINFERYHVLIEVVDNRGSVYR</sequence>
<evidence type="ECO:0000313" key="2">
    <source>
        <dbReference type="Proteomes" id="UP000177958"/>
    </source>
</evidence>
<comment type="caution">
    <text evidence="1">The sequence shown here is derived from an EMBL/GenBank/DDBJ whole genome shotgun (WGS) entry which is preliminary data.</text>
</comment>
<dbReference type="InterPro" id="IPR035093">
    <property type="entry name" value="RelE/ParE_toxin_dom_sf"/>
</dbReference>
<protein>
    <recommendedName>
        <fullName evidence="3">Cytotoxic translational repressor of toxin-antitoxin stability system</fullName>
    </recommendedName>
</protein>
<gene>
    <name evidence="1" type="ORF">A2853_01795</name>
</gene>
<dbReference type="Gene3D" id="3.30.2310.20">
    <property type="entry name" value="RelE-like"/>
    <property type="match status" value="1"/>
</dbReference>
<reference evidence="1 2" key="1">
    <citation type="journal article" date="2016" name="Nat. Commun.">
        <title>Thousands of microbial genomes shed light on interconnected biogeochemical processes in an aquifer system.</title>
        <authorList>
            <person name="Anantharaman K."/>
            <person name="Brown C.T."/>
            <person name="Hug L.A."/>
            <person name="Sharon I."/>
            <person name="Castelle C.J."/>
            <person name="Probst A.J."/>
            <person name="Thomas B.C."/>
            <person name="Singh A."/>
            <person name="Wilkins M.J."/>
            <person name="Karaoz U."/>
            <person name="Brodie E.L."/>
            <person name="Williams K.H."/>
            <person name="Hubbard S.S."/>
            <person name="Banfield J.F."/>
        </authorList>
    </citation>
    <scope>NUCLEOTIDE SEQUENCE [LARGE SCALE GENOMIC DNA]</scope>
</reference>